<gene>
    <name evidence="5" type="ORF">A3B14_01795</name>
</gene>
<dbReference type="InterPro" id="IPR017476">
    <property type="entry name" value="UDP-Glc/GDP-Man"/>
</dbReference>
<dbReference type="InterPro" id="IPR001732">
    <property type="entry name" value="UDP-Glc/GDP-Man_DH_N"/>
</dbReference>
<dbReference type="InterPro" id="IPR013328">
    <property type="entry name" value="6PGD_dom2"/>
</dbReference>
<dbReference type="PIRSF" id="PIRSF000124">
    <property type="entry name" value="UDPglc_GDPman_dh"/>
    <property type="match status" value="1"/>
</dbReference>
<evidence type="ECO:0000256" key="1">
    <source>
        <dbReference type="ARBA" id="ARBA00006601"/>
    </source>
</evidence>
<dbReference type="Pfam" id="PF00984">
    <property type="entry name" value="UDPG_MGDP_dh"/>
    <property type="match status" value="1"/>
</dbReference>
<proteinExistence type="inferred from homology"/>
<evidence type="ECO:0000256" key="2">
    <source>
        <dbReference type="PIRNR" id="PIRNR000124"/>
    </source>
</evidence>
<dbReference type="InterPro" id="IPR036291">
    <property type="entry name" value="NAD(P)-bd_dom_sf"/>
</dbReference>
<dbReference type="AlphaFoldDB" id="A0A1G2U3R5"/>
<dbReference type="PANTHER" id="PTHR43750:SF1">
    <property type="entry name" value="GDP-MANNOSE 6-DEHYDROGENASE"/>
    <property type="match status" value="1"/>
</dbReference>
<dbReference type="EMBL" id="MHWE01000011">
    <property type="protein sequence ID" value="OHB04134.1"/>
    <property type="molecule type" value="Genomic_DNA"/>
</dbReference>
<accession>A0A1G2U3R5</accession>
<sequence length="300" mass="33341">MKIAIVGAGFVGGATGRGFLKHNHSVIFVDTSEEKVDVLKEGGFEAYLASEYDTITTDVTMVSVPTPTKLDKVQLNYLAEAIIDFAMRLKNHTKYHTLVIRSTVPPGTTSKLVIPSIQKISGKEVGKDFGVVMQPEYLREVTATEDFERPWLVLIGEYDEKSGAAVDKLYQTFDVPIQHCSLEEAEMQKYVHNVYNAVKIAFFNEMRIAINHLGGDAEKIFLATAESCEGIWNPVYGMRDLGPFDGSCLPKDTRALLEWGEKRGINLGILRAVLAENLKHESILGTNDKVRVNYLANIKV</sequence>
<dbReference type="InterPro" id="IPR014026">
    <property type="entry name" value="UDP-Glc/GDP-Man_DH_dimer"/>
</dbReference>
<evidence type="ECO:0000259" key="3">
    <source>
        <dbReference type="Pfam" id="PF00984"/>
    </source>
</evidence>
<feature type="domain" description="UDP-glucose/GDP-mannose dehydrogenase N-terminal" evidence="4">
    <location>
        <begin position="55"/>
        <end position="168"/>
    </location>
</feature>
<dbReference type="Gene3D" id="3.40.50.720">
    <property type="entry name" value="NAD(P)-binding Rossmann-like Domain"/>
    <property type="match status" value="1"/>
</dbReference>
<dbReference type="InterPro" id="IPR008927">
    <property type="entry name" value="6-PGluconate_DH-like_C_sf"/>
</dbReference>
<dbReference type="InterPro" id="IPR028359">
    <property type="entry name" value="UDP_ManNAc/GlcNAc_DH"/>
</dbReference>
<dbReference type="Proteomes" id="UP000176800">
    <property type="component" value="Unassembled WGS sequence"/>
</dbReference>
<evidence type="ECO:0000259" key="4">
    <source>
        <dbReference type="Pfam" id="PF03721"/>
    </source>
</evidence>
<comment type="similarity">
    <text evidence="1 2">Belongs to the UDP-glucose/GDP-mannose dehydrogenase family.</text>
</comment>
<evidence type="ECO:0000313" key="6">
    <source>
        <dbReference type="Proteomes" id="UP000176800"/>
    </source>
</evidence>
<dbReference type="GO" id="GO:0016628">
    <property type="term" value="F:oxidoreductase activity, acting on the CH-CH group of donors, NAD or NADP as acceptor"/>
    <property type="evidence" value="ECO:0007669"/>
    <property type="project" value="InterPro"/>
</dbReference>
<dbReference type="SUPFAM" id="SSF51735">
    <property type="entry name" value="NAD(P)-binding Rossmann-fold domains"/>
    <property type="match status" value="1"/>
</dbReference>
<organism evidence="5 6">
    <name type="scientific">Candidatus Zambryskibacteria bacterium RIFCSPLOWO2_01_FULL_45_21</name>
    <dbReference type="NCBI Taxonomy" id="1802761"/>
    <lineage>
        <taxon>Bacteria</taxon>
        <taxon>Candidatus Zambryskiibacteriota</taxon>
    </lineage>
</organism>
<name>A0A1G2U3R5_9BACT</name>
<dbReference type="Gene3D" id="1.10.1040.10">
    <property type="entry name" value="N-(1-d-carboxylethyl)-l-norvaline Dehydrogenase, domain 2"/>
    <property type="match status" value="1"/>
</dbReference>
<protein>
    <recommendedName>
        <fullName evidence="7">UDP-glucose 6-dehydrogenase</fullName>
    </recommendedName>
</protein>
<reference evidence="5 6" key="1">
    <citation type="journal article" date="2016" name="Nat. Commun.">
        <title>Thousands of microbial genomes shed light on interconnected biogeochemical processes in an aquifer system.</title>
        <authorList>
            <person name="Anantharaman K."/>
            <person name="Brown C.T."/>
            <person name="Hug L.A."/>
            <person name="Sharon I."/>
            <person name="Castelle C.J."/>
            <person name="Probst A.J."/>
            <person name="Thomas B.C."/>
            <person name="Singh A."/>
            <person name="Wilkins M.J."/>
            <person name="Karaoz U."/>
            <person name="Brodie E.L."/>
            <person name="Williams K.H."/>
            <person name="Hubbard S.S."/>
            <person name="Banfield J.F."/>
        </authorList>
    </citation>
    <scope>NUCLEOTIDE SEQUENCE [LARGE SCALE GENOMIC DNA]</scope>
</reference>
<dbReference type="SUPFAM" id="SSF48179">
    <property type="entry name" value="6-phosphogluconate dehydrogenase C-terminal domain-like"/>
    <property type="match status" value="1"/>
</dbReference>
<dbReference type="NCBIfam" id="TIGR03026">
    <property type="entry name" value="NDP-sugDHase"/>
    <property type="match status" value="1"/>
</dbReference>
<feature type="domain" description="UDP-glucose/GDP-mannose dehydrogenase dimerisation" evidence="3">
    <location>
        <begin position="183"/>
        <end position="277"/>
    </location>
</feature>
<evidence type="ECO:0008006" key="7">
    <source>
        <dbReference type="Google" id="ProtNLM"/>
    </source>
</evidence>
<feature type="domain" description="UDP-glucose/GDP-mannose dehydrogenase N-terminal" evidence="4">
    <location>
        <begin position="1"/>
        <end position="46"/>
    </location>
</feature>
<comment type="caution">
    <text evidence="5">The sequence shown here is derived from an EMBL/GenBank/DDBJ whole genome shotgun (WGS) entry which is preliminary data.</text>
</comment>
<dbReference type="GO" id="GO:0051287">
    <property type="term" value="F:NAD binding"/>
    <property type="evidence" value="ECO:0007669"/>
    <property type="project" value="InterPro"/>
</dbReference>
<dbReference type="PANTHER" id="PTHR43750">
    <property type="entry name" value="UDP-GLUCOSE 6-DEHYDROGENASE TUAD"/>
    <property type="match status" value="1"/>
</dbReference>
<evidence type="ECO:0000313" key="5">
    <source>
        <dbReference type="EMBL" id="OHB04134.1"/>
    </source>
</evidence>
<dbReference type="GO" id="GO:0016616">
    <property type="term" value="F:oxidoreductase activity, acting on the CH-OH group of donors, NAD or NADP as acceptor"/>
    <property type="evidence" value="ECO:0007669"/>
    <property type="project" value="InterPro"/>
</dbReference>
<dbReference type="Pfam" id="PF03721">
    <property type="entry name" value="UDPG_MGDP_dh_N"/>
    <property type="match status" value="2"/>
</dbReference>
<dbReference type="PIRSF" id="PIRSF500136">
    <property type="entry name" value="UDP_ManNAc_DH"/>
    <property type="match status" value="1"/>
</dbReference>
<dbReference type="GO" id="GO:0000271">
    <property type="term" value="P:polysaccharide biosynthetic process"/>
    <property type="evidence" value="ECO:0007669"/>
    <property type="project" value="InterPro"/>
</dbReference>